<gene>
    <name evidence="17" type="primary">purD</name>
    <name evidence="20" type="ORF">DI586_05035</name>
</gene>
<feature type="domain" description="ATP-grasp" evidence="19">
    <location>
        <begin position="107"/>
        <end position="313"/>
    </location>
</feature>
<evidence type="ECO:0000256" key="12">
    <source>
        <dbReference type="ARBA" id="ARBA00023211"/>
    </source>
</evidence>
<dbReference type="HAMAP" id="MF_00138">
    <property type="entry name" value="GARS"/>
    <property type="match status" value="1"/>
</dbReference>
<evidence type="ECO:0000256" key="14">
    <source>
        <dbReference type="ARBA" id="ARBA00042242"/>
    </source>
</evidence>
<evidence type="ECO:0000256" key="1">
    <source>
        <dbReference type="ARBA" id="ARBA00001936"/>
    </source>
</evidence>
<keyword evidence="6 17" id="KW-0436">Ligase</keyword>
<dbReference type="GO" id="GO:0005524">
    <property type="term" value="F:ATP binding"/>
    <property type="evidence" value="ECO:0007669"/>
    <property type="project" value="UniProtKB-UniRule"/>
</dbReference>
<dbReference type="InterPro" id="IPR020560">
    <property type="entry name" value="PRibGlycinamide_synth_C-dom"/>
</dbReference>
<organism evidence="20 21">
    <name type="scientific">Micavibrio aeruginosavorus</name>
    <dbReference type="NCBI Taxonomy" id="349221"/>
    <lineage>
        <taxon>Bacteria</taxon>
        <taxon>Pseudomonadati</taxon>
        <taxon>Bdellovibrionota</taxon>
        <taxon>Bdellovibrionia</taxon>
        <taxon>Bdellovibrionales</taxon>
        <taxon>Pseudobdellovibrionaceae</taxon>
        <taxon>Micavibrio</taxon>
    </lineage>
</organism>
<dbReference type="SMART" id="SM01209">
    <property type="entry name" value="GARS_A"/>
    <property type="match status" value="1"/>
</dbReference>
<dbReference type="EMBL" id="QFOT01000041">
    <property type="protein sequence ID" value="PZP56024.1"/>
    <property type="molecule type" value="Genomic_DNA"/>
</dbReference>
<dbReference type="InterPro" id="IPR013815">
    <property type="entry name" value="ATP_grasp_subdomain_1"/>
</dbReference>
<evidence type="ECO:0000256" key="17">
    <source>
        <dbReference type="HAMAP-Rule" id="MF_00138"/>
    </source>
</evidence>
<evidence type="ECO:0000256" key="11">
    <source>
        <dbReference type="ARBA" id="ARBA00022842"/>
    </source>
</evidence>
<name>A0A2W5FNR5_9BACT</name>
<keyword evidence="12" id="KW-0464">Manganese</keyword>
<keyword evidence="11" id="KW-0460">Magnesium</keyword>
<dbReference type="Gene3D" id="3.30.1490.20">
    <property type="entry name" value="ATP-grasp fold, A domain"/>
    <property type="match status" value="1"/>
</dbReference>
<dbReference type="Gene3D" id="3.30.470.20">
    <property type="entry name" value="ATP-grasp fold, B domain"/>
    <property type="match status" value="1"/>
</dbReference>
<evidence type="ECO:0000256" key="6">
    <source>
        <dbReference type="ARBA" id="ARBA00022598"/>
    </source>
</evidence>
<dbReference type="FunFam" id="3.90.600.10:FF:000001">
    <property type="entry name" value="Trifunctional purine biosynthetic protein adenosine-3"/>
    <property type="match status" value="1"/>
</dbReference>
<evidence type="ECO:0000256" key="5">
    <source>
        <dbReference type="ARBA" id="ARBA00020605"/>
    </source>
</evidence>
<proteinExistence type="inferred from homology"/>
<evidence type="ECO:0000256" key="9">
    <source>
        <dbReference type="ARBA" id="ARBA00022755"/>
    </source>
</evidence>
<dbReference type="SMART" id="SM01210">
    <property type="entry name" value="GARS_C"/>
    <property type="match status" value="1"/>
</dbReference>
<dbReference type="EC" id="6.3.4.13" evidence="4 17"/>
<keyword evidence="10 18" id="KW-0067">ATP-binding</keyword>
<dbReference type="FunFam" id="3.30.1490.20:FF:000006">
    <property type="entry name" value="phosphoribosylamine--glycine ligase, chloroplastic-like"/>
    <property type="match status" value="1"/>
</dbReference>
<dbReference type="NCBIfam" id="TIGR00877">
    <property type="entry name" value="purD"/>
    <property type="match status" value="1"/>
</dbReference>
<evidence type="ECO:0000256" key="13">
    <source>
        <dbReference type="ARBA" id="ARBA00038345"/>
    </source>
</evidence>
<dbReference type="GO" id="GO:0006189">
    <property type="term" value="P:'de novo' IMP biosynthetic process"/>
    <property type="evidence" value="ECO:0007669"/>
    <property type="project" value="UniProtKB-UniRule"/>
</dbReference>
<dbReference type="Pfam" id="PF02844">
    <property type="entry name" value="GARS_N"/>
    <property type="match status" value="1"/>
</dbReference>
<dbReference type="InterPro" id="IPR000115">
    <property type="entry name" value="PRibGlycinamide_synth"/>
</dbReference>
<dbReference type="PROSITE" id="PS00184">
    <property type="entry name" value="GARS"/>
    <property type="match status" value="1"/>
</dbReference>
<evidence type="ECO:0000256" key="2">
    <source>
        <dbReference type="ARBA" id="ARBA00001946"/>
    </source>
</evidence>
<dbReference type="InterPro" id="IPR020561">
    <property type="entry name" value="PRibGlycinamid_synth_ATP-grasp"/>
</dbReference>
<dbReference type="SUPFAM" id="SSF56059">
    <property type="entry name" value="Glutathione synthetase ATP-binding domain-like"/>
    <property type="match status" value="1"/>
</dbReference>
<keyword evidence="7" id="KW-0479">Metal-binding</keyword>
<comment type="catalytic activity">
    <reaction evidence="17">
        <text>5-phospho-beta-D-ribosylamine + glycine + ATP = N(1)-(5-phospho-beta-D-ribosyl)glycinamide + ADP + phosphate + H(+)</text>
        <dbReference type="Rhea" id="RHEA:17453"/>
        <dbReference type="ChEBI" id="CHEBI:15378"/>
        <dbReference type="ChEBI" id="CHEBI:30616"/>
        <dbReference type="ChEBI" id="CHEBI:43474"/>
        <dbReference type="ChEBI" id="CHEBI:57305"/>
        <dbReference type="ChEBI" id="CHEBI:58681"/>
        <dbReference type="ChEBI" id="CHEBI:143788"/>
        <dbReference type="ChEBI" id="CHEBI:456216"/>
        <dbReference type="EC" id="6.3.4.13"/>
    </reaction>
</comment>
<comment type="cofactor">
    <cofactor evidence="2">
        <name>Mg(2+)</name>
        <dbReference type="ChEBI" id="CHEBI:18420"/>
    </cofactor>
</comment>
<dbReference type="PANTHER" id="PTHR43472">
    <property type="entry name" value="PHOSPHORIBOSYLAMINE--GLYCINE LIGASE"/>
    <property type="match status" value="1"/>
</dbReference>
<dbReference type="GO" id="GO:0046872">
    <property type="term" value="F:metal ion binding"/>
    <property type="evidence" value="ECO:0007669"/>
    <property type="project" value="UniProtKB-KW"/>
</dbReference>
<dbReference type="Proteomes" id="UP000249739">
    <property type="component" value="Unassembled WGS sequence"/>
</dbReference>
<dbReference type="Pfam" id="PF01071">
    <property type="entry name" value="GARS_A"/>
    <property type="match status" value="1"/>
</dbReference>
<accession>A0A2W5FNR5</accession>
<dbReference type="UniPathway" id="UPA00074">
    <property type="reaction ID" value="UER00125"/>
</dbReference>
<dbReference type="Gene3D" id="3.40.50.20">
    <property type="match status" value="1"/>
</dbReference>
<keyword evidence="8 18" id="KW-0547">Nucleotide-binding</keyword>
<comment type="cofactor">
    <cofactor evidence="1">
        <name>Mn(2+)</name>
        <dbReference type="ChEBI" id="CHEBI:29035"/>
    </cofactor>
</comment>
<dbReference type="GO" id="GO:0009113">
    <property type="term" value="P:purine nucleobase biosynthetic process"/>
    <property type="evidence" value="ECO:0007669"/>
    <property type="project" value="InterPro"/>
</dbReference>
<dbReference type="InterPro" id="IPR020559">
    <property type="entry name" value="PRibGlycinamide_synth_CS"/>
</dbReference>
<dbReference type="PANTHER" id="PTHR43472:SF1">
    <property type="entry name" value="PHOSPHORIBOSYLAMINE--GLYCINE LIGASE, CHLOROPLASTIC"/>
    <property type="match status" value="1"/>
</dbReference>
<evidence type="ECO:0000313" key="21">
    <source>
        <dbReference type="Proteomes" id="UP000249739"/>
    </source>
</evidence>
<dbReference type="FunFam" id="3.40.50.20:FF:000006">
    <property type="entry name" value="Phosphoribosylamine--glycine ligase, chloroplastic"/>
    <property type="match status" value="1"/>
</dbReference>
<reference evidence="20 21" key="1">
    <citation type="submission" date="2017-08" db="EMBL/GenBank/DDBJ databases">
        <title>Infants hospitalized years apart are colonized by the same room-sourced microbial strains.</title>
        <authorList>
            <person name="Brooks B."/>
            <person name="Olm M.R."/>
            <person name="Firek B.A."/>
            <person name="Baker R."/>
            <person name="Thomas B.C."/>
            <person name="Morowitz M.J."/>
            <person name="Banfield J.F."/>
        </authorList>
    </citation>
    <scope>NUCLEOTIDE SEQUENCE [LARGE SCALE GENOMIC DNA]</scope>
    <source>
        <strain evidence="20">S2_006_000_R2_64</strain>
    </source>
</reference>
<keyword evidence="9 17" id="KW-0658">Purine biosynthesis</keyword>
<dbReference type="GO" id="GO:0004637">
    <property type="term" value="F:phosphoribosylamine-glycine ligase activity"/>
    <property type="evidence" value="ECO:0007669"/>
    <property type="project" value="UniProtKB-UniRule"/>
</dbReference>
<comment type="similarity">
    <text evidence="13 17">Belongs to the GARS family.</text>
</comment>
<dbReference type="Gene3D" id="3.90.600.10">
    <property type="entry name" value="Phosphoribosylglycinamide synthetase, C-terminal domain"/>
    <property type="match status" value="1"/>
</dbReference>
<dbReference type="SUPFAM" id="SSF52440">
    <property type="entry name" value="PreATP-grasp domain"/>
    <property type="match status" value="1"/>
</dbReference>
<dbReference type="InterPro" id="IPR037123">
    <property type="entry name" value="PRibGlycinamide_synth_C_sf"/>
</dbReference>
<evidence type="ECO:0000256" key="7">
    <source>
        <dbReference type="ARBA" id="ARBA00022723"/>
    </source>
</evidence>
<dbReference type="PROSITE" id="PS50975">
    <property type="entry name" value="ATP_GRASP"/>
    <property type="match status" value="1"/>
</dbReference>
<comment type="pathway">
    <text evidence="3 17">Purine metabolism; IMP biosynthesis via de novo pathway; N(1)-(5-phospho-D-ribosyl)glycinamide from 5-phospho-alpha-D-ribose 1-diphosphate: step 2/2.</text>
</comment>
<dbReference type="Pfam" id="PF02843">
    <property type="entry name" value="GARS_C"/>
    <property type="match status" value="1"/>
</dbReference>
<dbReference type="AlphaFoldDB" id="A0A2W5FNR5"/>
<sequence>MKILLVGSGGREHALAWKLLQSERCDHLYVAPGNAGIAQIAQCVPIKVEEIDELTVFAKENDIGLVVVGPEVPLVMGLADKLKAENIPVFGPSAKAAQLEGSKGFMKDLCKKYNIPTASYERFTNLEKALAYIEREGAPIVIKADGLAAGKGVIVAETLEDAKDAAKDMLSGNSFGNAGASIVVEEFMEGEEVSFFAICDGEHVLAMSSAQDHKRVFDGDKGPNTGGMGAYSPARLMTPELKDKIMERIIHPTVDAMKAENMPFTGVLFAGLMIVDGEPKLIEYNARFGDPECQTLMLRLQSDLVNVLEAAATGQLNMLSLTWSDEPAICVVMAADGYPGAYKKNTLIRNLDAAAQVPKVHIFHAGTSMLDGNIVATGGRVLGVCAVEKTLKDARDLAYEAIDKIDWEDGFCRKDIAWRALSA</sequence>
<comment type="caution">
    <text evidence="20">The sequence shown here is derived from an EMBL/GenBank/DDBJ whole genome shotgun (WGS) entry which is preliminary data.</text>
</comment>
<dbReference type="InterPro" id="IPR011761">
    <property type="entry name" value="ATP-grasp"/>
</dbReference>
<evidence type="ECO:0000259" key="19">
    <source>
        <dbReference type="PROSITE" id="PS50975"/>
    </source>
</evidence>
<evidence type="ECO:0000256" key="15">
    <source>
        <dbReference type="ARBA" id="ARBA00042864"/>
    </source>
</evidence>
<evidence type="ECO:0000256" key="18">
    <source>
        <dbReference type="PROSITE-ProRule" id="PRU00409"/>
    </source>
</evidence>
<evidence type="ECO:0000256" key="4">
    <source>
        <dbReference type="ARBA" id="ARBA00013255"/>
    </source>
</evidence>
<evidence type="ECO:0000256" key="3">
    <source>
        <dbReference type="ARBA" id="ARBA00005174"/>
    </source>
</evidence>
<evidence type="ECO:0000256" key="16">
    <source>
        <dbReference type="ARBA" id="ARBA00079592"/>
    </source>
</evidence>
<dbReference type="InterPro" id="IPR011054">
    <property type="entry name" value="Rudment_hybrid_motif"/>
</dbReference>
<evidence type="ECO:0000256" key="8">
    <source>
        <dbReference type="ARBA" id="ARBA00022741"/>
    </source>
</evidence>
<dbReference type="SUPFAM" id="SSF51246">
    <property type="entry name" value="Rudiment single hybrid motif"/>
    <property type="match status" value="1"/>
</dbReference>
<evidence type="ECO:0000313" key="20">
    <source>
        <dbReference type="EMBL" id="PZP56024.1"/>
    </source>
</evidence>
<evidence type="ECO:0000256" key="10">
    <source>
        <dbReference type="ARBA" id="ARBA00022840"/>
    </source>
</evidence>
<protein>
    <recommendedName>
        <fullName evidence="5 17">Phosphoribosylamine--glycine ligase</fullName>
        <ecNumber evidence="4 17">6.3.4.13</ecNumber>
    </recommendedName>
    <alternativeName>
        <fullName evidence="16 17">GARS</fullName>
    </alternativeName>
    <alternativeName>
        <fullName evidence="14 17">Glycinamide ribonucleotide synthetase</fullName>
    </alternativeName>
    <alternativeName>
        <fullName evidence="15 17">Phosphoribosylglycinamide synthetase</fullName>
    </alternativeName>
</protein>
<dbReference type="InterPro" id="IPR016185">
    <property type="entry name" value="PreATP-grasp_dom_sf"/>
</dbReference>
<dbReference type="FunFam" id="3.30.470.20:FF:000031">
    <property type="entry name" value="Phosphoribosylamine--glycine ligase"/>
    <property type="match status" value="1"/>
</dbReference>
<dbReference type="InterPro" id="IPR020562">
    <property type="entry name" value="PRibGlycinamide_synth_N"/>
</dbReference>